<comment type="caution">
    <text evidence="1">The sequence shown here is derived from an EMBL/GenBank/DDBJ whole genome shotgun (WGS) entry which is preliminary data.</text>
</comment>
<dbReference type="AlphaFoldDB" id="A0A7J9FP93"/>
<evidence type="ECO:0000313" key="1">
    <source>
        <dbReference type="EMBL" id="MBA0786971.1"/>
    </source>
</evidence>
<feature type="non-terminal residue" evidence="1">
    <location>
        <position position="77"/>
    </location>
</feature>
<name>A0A7J9FP93_9ROSI</name>
<dbReference type="Proteomes" id="UP000593568">
    <property type="component" value="Unassembled WGS sequence"/>
</dbReference>
<dbReference type="EMBL" id="JABEZW010225069">
    <property type="protein sequence ID" value="MBA0786971.1"/>
    <property type="molecule type" value="Genomic_DNA"/>
</dbReference>
<evidence type="ECO:0000313" key="2">
    <source>
        <dbReference type="Proteomes" id="UP000593568"/>
    </source>
</evidence>
<gene>
    <name evidence="1" type="ORF">Gotri_026842</name>
</gene>
<dbReference type="PANTHER" id="PTHR47481:SF31">
    <property type="entry name" value="OS01G0873500 PROTEIN"/>
    <property type="match status" value="1"/>
</dbReference>
<dbReference type="PANTHER" id="PTHR47481">
    <property type="match status" value="1"/>
</dbReference>
<organism evidence="1 2">
    <name type="scientific">Gossypium trilobum</name>
    <dbReference type="NCBI Taxonomy" id="34281"/>
    <lineage>
        <taxon>Eukaryota</taxon>
        <taxon>Viridiplantae</taxon>
        <taxon>Streptophyta</taxon>
        <taxon>Embryophyta</taxon>
        <taxon>Tracheophyta</taxon>
        <taxon>Spermatophyta</taxon>
        <taxon>Magnoliopsida</taxon>
        <taxon>eudicotyledons</taxon>
        <taxon>Gunneridae</taxon>
        <taxon>Pentapetalae</taxon>
        <taxon>rosids</taxon>
        <taxon>malvids</taxon>
        <taxon>Malvales</taxon>
        <taxon>Malvaceae</taxon>
        <taxon>Malvoideae</taxon>
        <taxon>Gossypium</taxon>
    </lineage>
</organism>
<keyword evidence="2" id="KW-1185">Reference proteome</keyword>
<accession>A0A7J9FP93</accession>
<proteinExistence type="predicted"/>
<reference evidence="1 2" key="1">
    <citation type="journal article" date="2019" name="Genome Biol. Evol.">
        <title>Insights into the evolution of the New World diploid cottons (Gossypium, subgenus Houzingenia) based on genome sequencing.</title>
        <authorList>
            <person name="Grover C.E."/>
            <person name="Arick M.A. 2nd"/>
            <person name="Thrash A."/>
            <person name="Conover J.L."/>
            <person name="Sanders W.S."/>
            <person name="Peterson D.G."/>
            <person name="Frelichowski J.E."/>
            <person name="Scheffler J.A."/>
            <person name="Scheffler B.E."/>
            <person name="Wendel J.F."/>
        </authorList>
    </citation>
    <scope>NUCLEOTIDE SEQUENCE [LARGE SCALE GENOMIC DNA]</scope>
    <source>
        <strain evidence="1">8</strain>
        <tissue evidence="1">Leaf</tissue>
    </source>
</reference>
<sequence>MKEYLAKIKILCDTLTAAGNVGSEQEQISIILAGLLVEFESIQIVASAMKVPLDLLAEMLADCETRQQELLSNVSFQ</sequence>
<protein>
    <submittedName>
        <fullName evidence="1">Uncharacterized protein</fullName>
    </submittedName>
</protein>